<dbReference type="SUPFAM" id="SSF53178">
    <property type="entry name" value="Peptidyl-tRNA hydrolase-like"/>
    <property type="match status" value="1"/>
</dbReference>
<dbReference type="PANTHER" id="PTHR17224:SF1">
    <property type="entry name" value="PEPTIDYL-TRNA HYDROLASE"/>
    <property type="match status" value="1"/>
</dbReference>
<keyword evidence="3 8" id="KW-0378">Hydrolase</keyword>
<feature type="active site" description="Proton acceptor" evidence="8">
    <location>
        <position position="22"/>
    </location>
</feature>
<evidence type="ECO:0000256" key="5">
    <source>
        <dbReference type="ARBA" id="ARBA00038063"/>
    </source>
</evidence>
<feature type="binding site" evidence="8">
    <location>
        <position position="17"/>
    </location>
    <ligand>
        <name>tRNA</name>
        <dbReference type="ChEBI" id="CHEBI:17843"/>
    </ligand>
</feature>
<dbReference type="Pfam" id="PF01195">
    <property type="entry name" value="Pept_tRNA_hydro"/>
    <property type="match status" value="1"/>
</dbReference>
<protein>
    <recommendedName>
        <fullName evidence="7 8">Peptidyl-tRNA hydrolase</fullName>
        <shortName evidence="8">Pth</shortName>
        <ecNumber evidence="1 8">3.1.1.29</ecNumber>
    </recommendedName>
</protein>
<dbReference type="EC" id="3.1.1.29" evidence="1 8"/>
<feature type="binding site" evidence="8">
    <location>
        <position position="69"/>
    </location>
    <ligand>
        <name>tRNA</name>
        <dbReference type="ChEBI" id="CHEBI:17843"/>
    </ligand>
</feature>
<evidence type="ECO:0000256" key="2">
    <source>
        <dbReference type="ARBA" id="ARBA00022555"/>
    </source>
</evidence>
<organism evidence="11 12">
    <name type="scientific">Fructilactobacillus florum DSM 22689 = JCM 16035</name>
    <dbReference type="NCBI Taxonomy" id="1423745"/>
    <lineage>
        <taxon>Bacteria</taxon>
        <taxon>Bacillati</taxon>
        <taxon>Bacillota</taxon>
        <taxon>Bacilli</taxon>
        <taxon>Lactobacillales</taxon>
        <taxon>Lactobacillaceae</taxon>
        <taxon>Fructilactobacillus</taxon>
    </lineage>
</organism>
<dbReference type="InterPro" id="IPR001328">
    <property type="entry name" value="Pept_tRNA_hydro"/>
</dbReference>
<reference evidence="11 12" key="1">
    <citation type="journal article" date="2015" name="Genome Announc.">
        <title>Expanding the biotechnology potential of lactobacilli through comparative genomics of 213 strains and associated genera.</title>
        <authorList>
            <person name="Sun Z."/>
            <person name="Harris H.M."/>
            <person name="McCann A."/>
            <person name="Guo C."/>
            <person name="Argimon S."/>
            <person name="Zhang W."/>
            <person name="Yang X."/>
            <person name="Jeffery I.B."/>
            <person name="Cooney J.C."/>
            <person name="Kagawa T.F."/>
            <person name="Liu W."/>
            <person name="Song Y."/>
            <person name="Salvetti E."/>
            <person name="Wrobel A."/>
            <person name="Rasinkangas P."/>
            <person name="Parkhill J."/>
            <person name="Rea M.C."/>
            <person name="O'Sullivan O."/>
            <person name="Ritari J."/>
            <person name="Douillard F.P."/>
            <person name="Paul Ross R."/>
            <person name="Yang R."/>
            <person name="Briner A.E."/>
            <person name="Felis G.E."/>
            <person name="de Vos W.M."/>
            <person name="Barrangou R."/>
            <person name="Klaenhammer T.R."/>
            <person name="Caufield P.W."/>
            <person name="Cui Y."/>
            <person name="Zhang H."/>
            <person name="O'Toole P.W."/>
        </authorList>
    </citation>
    <scope>NUCLEOTIDE SEQUENCE [LARGE SCALE GENOMIC DNA]</scope>
    <source>
        <strain evidence="11 12">DSM 22689</strain>
    </source>
</reference>
<evidence type="ECO:0000256" key="4">
    <source>
        <dbReference type="ARBA" id="ARBA00022884"/>
    </source>
</evidence>
<comment type="subunit">
    <text evidence="8">Monomer.</text>
</comment>
<name>A0A0R2CPA4_9LACO</name>
<evidence type="ECO:0000256" key="3">
    <source>
        <dbReference type="ARBA" id="ARBA00022801"/>
    </source>
</evidence>
<evidence type="ECO:0000256" key="8">
    <source>
        <dbReference type="HAMAP-Rule" id="MF_00083"/>
    </source>
</evidence>
<dbReference type="AlphaFoldDB" id="A0A0R2CPA4"/>
<comment type="subcellular location">
    <subcellularLocation>
        <location evidence="8">Cytoplasm</location>
    </subcellularLocation>
</comment>
<feature type="binding site" evidence="8">
    <location>
        <position position="115"/>
    </location>
    <ligand>
        <name>tRNA</name>
        <dbReference type="ChEBI" id="CHEBI:17843"/>
    </ligand>
</feature>
<comment type="function">
    <text evidence="8">Hydrolyzes ribosome-free peptidyl-tRNAs (with 1 or more amino acids incorporated), which drop off the ribosome during protein synthesis, or as a result of ribosome stalling.</text>
</comment>
<feature type="site" description="Discriminates between blocked and unblocked aminoacyl-tRNA" evidence="8">
    <location>
        <position position="12"/>
    </location>
</feature>
<proteinExistence type="inferred from homology"/>
<gene>
    <name evidence="8" type="primary">pth</name>
    <name evidence="11" type="ORF">FC87_GL000215</name>
</gene>
<dbReference type="InterPro" id="IPR018171">
    <property type="entry name" value="Pept_tRNA_hydro_CS"/>
</dbReference>
<dbReference type="CDD" id="cd00462">
    <property type="entry name" value="PTH"/>
    <property type="match status" value="1"/>
</dbReference>
<evidence type="ECO:0000256" key="9">
    <source>
        <dbReference type="RuleBase" id="RU000673"/>
    </source>
</evidence>
<dbReference type="InterPro" id="IPR036416">
    <property type="entry name" value="Pept_tRNA_hydro_sf"/>
</dbReference>
<evidence type="ECO:0000313" key="11">
    <source>
        <dbReference type="EMBL" id="KRM90022.1"/>
    </source>
</evidence>
<dbReference type="HAMAP" id="MF_00083">
    <property type="entry name" value="Pept_tRNA_hydro_bact"/>
    <property type="match status" value="1"/>
</dbReference>
<comment type="function">
    <text evidence="8">Catalyzes the release of premature peptidyl moieties from peptidyl-tRNA molecules trapped in stalled 50S ribosomal subunits, and thus maintains levels of free tRNAs and 50S ribosomes.</text>
</comment>
<dbReference type="PROSITE" id="PS01196">
    <property type="entry name" value="PEPT_TRNA_HYDROL_2"/>
    <property type="match status" value="1"/>
</dbReference>
<dbReference type="GO" id="GO:0072344">
    <property type="term" value="P:rescue of stalled ribosome"/>
    <property type="evidence" value="ECO:0007669"/>
    <property type="project" value="UniProtKB-UniRule"/>
</dbReference>
<dbReference type="PROSITE" id="PS01195">
    <property type="entry name" value="PEPT_TRNA_HYDROL_1"/>
    <property type="match status" value="1"/>
</dbReference>
<evidence type="ECO:0000256" key="1">
    <source>
        <dbReference type="ARBA" id="ARBA00013260"/>
    </source>
</evidence>
<comment type="catalytic activity">
    <reaction evidence="6 8 9">
        <text>an N-acyl-L-alpha-aminoacyl-tRNA + H2O = an N-acyl-L-amino acid + a tRNA + H(+)</text>
        <dbReference type="Rhea" id="RHEA:54448"/>
        <dbReference type="Rhea" id="RHEA-COMP:10123"/>
        <dbReference type="Rhea" id="RHEA-COMP:13883"/>
        <dbReference type="ChEBI" id="CHEBI:15377"/>
        <dbReference type="ChEBI" id="CHEBI:15378"/>
        <dbReference type="ChEBI" id="CHEBI:59874"/>
        <dbReference type="ChEBI" id="CHEBI:78442"/>
        <dbReference type="ChEBI" id="CHEBI:138191"/>
        <dbReference type="EC" id="3.1.1.29"/>
    </reaction>
</comment>
<dbReference type="GO" id="GO:0005737">
    <property type="term" value="C:cytoplasm"/>
    <property type="evidence" value="ECO:0007669"/>
    <property type="project" value="UniProtKB-SubCell"/>
</dbReference>
<evidence type="ECO:0000256" key="6">
    <source>
        <dbReference type="ARBA" id="ARBA00048707"/>
    </source>
</evidence>
<dbReference type="EMBL" id="AYZI01000010">
    <property type="protein sequence ID" value="KRM90022.1"/>
    <property type="molecule type" value="Genomic_DNA"/>
</dbReference>
<dbReference type="NCBIfam" id="TIGR00447">
    <property type="entry name" value="pth"/>
    <property type="match status" value="1"/>
</dbReference>
<sequence>MSAMKMIVGLGNPGEKYQSTRHNTGFMALEDFAKAHQIELNQHNQNAQFGSGLLEGEKVLLVEPLTYMNESGQAVRPLLDYYKLSLDDLVVVYDDMDLHVGRIRLRNHGSSGGHNGIKSLIAHLGTNQFNRIKIGTDHPQRQSVVSYVLGSFSLEQQGPLAESLTHATQALDDWVAGKDFAQLENKFN</sequence>
<evidence type="ECO:0000313" key="12">
    <source>
        <dbReference type="Proteomes" id="UP000051586"/>
    </source>
</evidence>
<comment type="similarity">
    <text evidence="5 8 10">Belongs to the PTH family.</text>
</comment>
<evidence type="ECO:0000256" key="7">
    <source>
        <dbReference type="ARBA" id="ARBA00050038"/>
    </source>
</evidence>
<dbReference type="PATRIC" id="fig|1423745.4.peg.222"/>
<feature type="binding site" evidence="8">
    <location>
        <position position="67"/>
    </location>
    <ligand>
        <name>tRNA</name>
        <dbReference type="ChEBI" id="CHEBI:17843"/>
    </ligand>
</feature>
<comment type="caution">
    <text evidence="11">The sequence shown here is derived from an EMBL/GenBank/DDBJ whole genome shotgun (WGS) entry which is preliminary data.</text>
</comment>
<keyword evidence="8" id="KW-0963">Cytoplasm</keyword>
<keyword evidence="4 8" id="KW-0694">RNA-binding</keyword>
<dbReference type="Gene3D" id="3.40.50.1470">
    <property type="entry name" value="Peptidyl-tRNA hydrolase"/>
    <property type="match status" value="1"/>
</dbReference>
<dbReference type="STRING" id="1423745.GCA_001311215_01927"/>
<keyword evidence="2 8" id="KW-0820">tRNA-binding</keyword>
<dbReference type="GO" id="GO:0006515">
    <property type="term" value="P:protein quality control for misfolded or incompletely synthesized proteins"/>
    <property type="evidence" value="ECO:0007669"/>
    <property type="project" value="UniProtKB-UniRule"/>
</dbReference>
<dbReference type="PANTHER" id="PTHR17224">
    <property type="entry name" value="PEPTIDYL-TRNA HYDROLASE"/>
    <property type="match status" value="1"/>
</dbReference>
<feature type="site" description="Stabilizes the basic form of H active site to accept a proton" evidence="8">
    <location>
        <position position="94"/>
    </location>
</feature>
<accession>A0A0R2CPA4</accession>
<evidence type="ECO:0000256" key="10">
    <source>
        <dbReference type="RuleBase" id="RU004320"/>
    </source>
</evidence>
<dbReference type="GO" id="GO:0004045">
    <property type="term" value="F:peptidyl-tRNA hydrolase activity"/>
    <property type="evidence" value="ECO:0007669"/>
    <property type="project" value="UniProtKB-UniRule"/>
</dbReference>
<dbReference type="GO" id="GO:0000049">
    <property type="term" value="F:tRNA binding"/>
    <property type="evidence" value="ECO:0007669"/>
    <property type="project" value="UniProtKB-UniRule"/>
</dbReference>
<dbReference type="Proteomes" id="UP000051586">
    <property type="component" value="Unassembled WGS sequence"/>
</dbReference>
<dbReference type="FunFam" id="3.40.50.1470:FF:000001">
    <property type="entry name" value="Peptidyl-tRNA hydrolase"/>
    <property type="match status" value="1"/>
</dbReference>